<accession>A0ABM8BVM4</accession>
<protein>
    <submittedName>
        <fullName evidence="1">Uncharacterized protein</fullName>
    </submittedName>
</protein>
<evidence type="ECO:0000313" key="1">
    <source>
        <dbReference type="EMBL" id="BDT03908.1"/>
    </source>
</evidence>
<evidence type="ECO:0000313" key="2">
    <source>
        <dbReference type="Proteomes" id="UP001163387"/>
    </source>
</evidence>
<dbReference type="EMBL" id="AP026933">
    <property type="protein sequence ID" value="BDT03908.1"/>
    <property type="molecule type" value="Genomic_DNA"/>
</dbReference>
<organism evidence="1 2">
    <name type="scientific">Spiroplasma ixodetis</name>
    <dbReference type="NCBI Taxonomy" id="2141"/>
    <lineage>
        <taxon>Bacteria</taxon>
        <taxon>Bacillati</taxon>
        <taxon>Mycoplasmatota</taxon>
        <taxon>Mollicutes</taxon>
        <taxon>Entomoplasmatales</taxon>
        <taxon>Spiroplasmataceae</taxon>
        <taxon>Spiroplasma</taxon>
    </lineage>
</organism>
<keyword evidence="2" id="KW-1185">Reference proteome</keyword>
<dbReference type="RefSeq" id="WP_281747892.1">
    <property type="nucleotide sequence ID" value="NZ_AP026933.1"/>
</dbReference>
<name>A0ABM8BVM4_9MOLU</name>
<gene>
    <name evidence="1" type="ORF">SHM_15540</name>
</gene>
<proteinExistence type="predicted"/>
<sequence length="77" mass="9086">MKKNKIMKILTIGLFNWNKKIETKITILTKIKEIKQQNLVKINELILWINKKNIIKSVNSEINFFVTNKSKSNLSQI</sequence>
<reference evidence="1 2" key="1">
    <citation type="journal article" date="2022" name="Front. Microbiol.">
        <title>Male-killing mechanisms vary between Spiroplasma species.</title>
        <authorList>
            <person name="Arai H."/>
            <person name="Inoue M."/>
            <person name="Kageyama D."/>
        </authorList>
    </citation>
    <scope>NUCLEOTIDE SEQUENCE [LARGE SCALE GENOMIC DNA]</scope>
    <source>
        <strain evidence="2">sHm</strain>
    </source>
</reference>
<dbReference type="Proteomes" id="UP001163387">
    <property type="component" value="Chromosome"/>
</dbReference>